<evidence type="ECO:0000313" key="6">
    <source>
        <dbReference type="Proteomes" id="UP000051634"/>
    </source>
</evidence>
<evidence type="ECO:0000256" key="1">
    <source>
        <dbReference type="SAM" id="SignalP"/>
    </source>
</evidence>
<dbReference type="InterPro" id="IPR036298">
    <property type="entry name" value="Chalcone_isomerase_sf"/>
</dbReference>
<dbReference type="EMBL" id="LDXT01000064">
    <property type="protein sequence ID" value="KRT56164.1"/>
    <property type="molecule type" value="Genomic_DNA"/>
</dbReference>
<gene>
    <name evidence="3" type="ORF">Ga0074115_13314</name>
    <name evidence="4" type="ORF">Ga0076813_16433</name>
</gene>
<organism evidence="4 5">
    <name type="scientific">endosymbiont of Ridgeia piscesae</name>
    <dbReference type="NCBI Taxonomy" id="54398"/>
    <lineage>
        <taxon>Bacteria</taxon>
        <taxon>Pseudomonadati</taxon>
        <taxon>Pseudomonadota</taxon>
        <taxon>Gammaproteobacteria</taxon>
        <taxon>sulfur-oxidizing symbionts</taxon>
    </lineage>
</organism>
<dbReference type="GO" id="GO:0016872">
    <property type="term" value="F:intramolecular lyase activity"/>
    <property type="evidence" value="ECO:0007669"/>
    <property type="project" value="InterPro"/>
</dbReference>
<feature type="domain" description="Chalcone isomerase" evidence="2">
    <location>
        <begin position="20"/>
        <end position="184"/>
    </location>
</feature>
<dbReference type="AlphaFoldDB" id="A0A0T5ZAV2"/>
<keyword evidence="1" id="KW-0732">Signal</keyword>
<feature type="signal peptide" evidence="1">
    <location>
        <begin position="1"/>
        <end position="20"/>
    </location>
</feature>
<dbReference type="EMBL" id="LMXI01000051">
    <property type="protein sequence ID" value="KRT59988.1"/>
    <property type="molecule type" value="Genomic_DNA"/>
</dbReference>
<comment type="caution">
    <text evidence="4">The sequence shown here is derived from an EMBL/GenBank/DDBJ whole genome shotgun (WGS) entry which is preliminary data.</text>
</comment>
<evidence type="ECO:0000313" key="4">
    <source>
        <dbReference type="EMBL" id="KRT59988.1"/>
    </source>
</evidence>
<keyword evidence="6" id="KW-1185">Reference proteome</keyword>
<protein>
    <submittedName>
        <fullName evidence="4">Chalcone isomerase-like</fullName>
    </submittedName>
</protein>
<dbReference type="Gene3D" id="3.50.70.10">
    <property type="match status" value="1"/>
</dbReference>
<dbReference type="InterPro" id="IPR016087">
    <property type="entry name" value="Chalcone_isomerase"/>
</dbReference>
<evidence type="ECO:0000313" key="3">
    <source>
        <dbReference type="EMBL" id="KRT56164.1"/>
    </source>
</evidence>
<name>A0A0T5ZAV2_9GAMM</name>
<dbReference type="Pfam" id="PF16036">
    <property type="entry name" value="Chalcone_3"/>
    <property type="match status" value="1"/>
</dbReference>
<dbReference type="SUPFAM" id="SSF54626">
    <property type="entry name" value="Chalcone isomerase"/>
    <property type="match status" value="1"/>
</dbReference>
<proteinExistence type="predicted"/>
<dbReference type="OrthoDB" id="270742at2"/>
<accession>A0A0T5ZAV2</accession>
<dbReference type="RefSeq" id="WP_057956327.1">
    <property type="nucleotide sequence ID" value="NZ_KQ556921.1"/>
</dbReference>
<dbReference type="STRING" id="54398.Ga0074115_13314"/>
<sequence>MIRVLLIALSTLLLAPSLFAREIAGVPVAETTTVAGKSLVLNGAGIRTKFFFKIYVGALYLPQKSTDPETIYPMSGPKRVSMHFLYDHLDREKLVDGWNKGFRKNLDNTELTTLQPRIDAFNAAFSGVDEGDEIHLDYIPGRGTEIWIRGQLKATIKGADFHVAWLKIWLGNEPADKGLKEGMLAR</sequence>
<dbReference type="InterPro" id="IPR016088">
    <property type="entry name" value="Chalcone_isomerase_3-sand"/>
</dbReference>
<evidence type="ECO:0000259" key="2">
    <source>
        <dbReference type="Pfam" id="PF16036"/>
    </source>
</evidence>
<dbReference type="Proteomes" id="UP000051276">
    <property type="component" value="Unassembled WGS sequence"/>
</dbReference>
<evidence type="ECO:0000313" key="5">
    <source>
        <dbReference type="Proteomes" id="UP000051276"/>
    </source>
</evidence>
<dbReference type="Proteomes" id="UP000051634">
    <property type="component" value="Unassembled WGS sequence"/>
</dbReference>
<feature type="chain" id="PRO_5007432569" evidence="1">
    <location>
        <begin position="21"/>
        <end position="186"/>
    </location>
</feature>
<keyword evidence="4" id="KW-0413">Isomerase</keyword>
<reference evidence="5 6" key="1">
    <citation type="submission" date="2015-11" db="EMBL/GenBank/DDBJ databases">
        <title>The genome of Candidatus Endoriftia persephone in Ridgeia piscesae and population structure of the North Eastern Pacific vestimentiferan symbionts.</title>
        <authorList>
            <person name="Perez M."/>
            <person name="Juniper K.S."/>
        </authorList>
    </citation>
    <scope>NUCLEOTIDE SEQUENCE [LARGE SCALE GENOMIC DNA]</scope>
    <source>
        <strain evidence="4">Ind10</strain>
        <strain evidence="3">Ind11</strain>
    </source>
</reference>